<comment type="caution">
    <text evidence="2">The sequence shown here is derived from an EMBL/GenBank/DDBJ whole genome shotgun (WGS) entry which is preliminary data.</text>
</comment>
<name>A0AAX6ECG2_IRIPA</name>
<evidence type="ECO:0000313" key="3">
    <source>
        <dbReference type="Proteomes" id="UP001140949"/>
    </source>
</evidence>
<dbReference type="Proteomes" id="UP001140949">
    <property type="component" value="Unassembled WGS sequence"/>
</dbReference>
<dbReference type="EMBL" id="JANAVB010037818">
    <property type="protein sequence ID" value="KAJ6801631.1"/>
    <property type="molecule type" value="Genomic_DNA"/>
</dbReference>
<gene>
    <name evidence="2" type="ORF">M6B38_197095</name>
</gene>
<dbReference type="AlphaFoldDB" id="A0AAX6ECG2"/>
<feature type="region of interest" description="Disordered" evidence="1">
    <location>
        <begin position="1"/>
        <end position="84"/>
    </location>
</feature>
<proteinExistence type="predicted"/>
<evidence type="ECO:0000256" key="1">
    <source>
        <dbReference type="SAM" id="MobiDB-lite"/>
    </source>
</evidence>
<reference evidence="2" key="1">
    <citation type="journal article" date="2023" name="GigaByte">
        <title>Genome assembly of the bearded iris, Iris pallida Lam.</title>
        <authorList>
            <person name="Bruccoleri R.E."/>
            <person name="Oakeley E.J."/>
            <person name="Faust A.M.E."/>
            <person name="Altorfer M."/>
            <person name="Dessus-Babus S."/>
            <person name="Burckhardt D."/>
            <person name="Oertli M."/>
            <person name="Naumann U."/>
            <person name="Petersen F."/>
            <person name="Wong J."/>
        </authorList>
    </citation>
    <scope>NUCLEOTIDE SEQUENCE</scope>
    <source>
        <strain evidence="2">GSM-AAB239-AS_SAM_17_03QT</strain>
    </source>
</reference>
<protein>
    <submittedName>
        <fullName evidence="2">Uncharacterized protein</fullName>
    </submittedName>
</protein>
<organism evidence="2 3">
    <name type="scientific">Iris pallida</name>
    <name type="common">Sweet iris</name>
    <dbReference type="NCBI Taxonomy" id="29817"/>
    <lineage>
        <taxon>Eukaryota</taxon>
        <taxon>Viridiplantae</taxon>
        <taxon>Streptophyta</taxon>
        <taxon>Embryophyta</taxon>
        <taxon>Tracheophyta</taxon>
        <taxon>Spermatophyta</taxon>
        <taxon>Magnoliopsida</taxon>
        <taxon>Liliopsida</taxon>
        <taxon>Asparagales</taxon>
        <taxon>Iridaceae</taxon>
        <taxon>Iridoideae</taxon>
        <taxon>Irideae</taxon>
        <taxon>Iris</taxon>
    </lineage>
</organism>
<reference evidence="2" key="2">
    <citation type="submission" date="2023-04" db="EMBL/GenBank/DDBJ databases">
        <authorList>
            <person name="Bruccoleri R.E."/>
            <person name="Oakeley E.J."/>
            <person name="Faust A.-M."/>
            <person name="Dessus-Babus S."/>
            <person name="Altorfer M."/>
            <person name="Burckhardt D."/>
            <person name="Oertli M."/>
            <person name="Naumann U."/>
            <person name="Petersen F."/>
            <person name="Wong J."/>
        </authorList>
    </citation>
    <scope>NUCLEOTIDE SEQUENCE</scope>
    <source>
        <strain evidence="2">GSM-AAB239-AS_SAM_17_03QT</strain>
        <tissue evidence="2">Leaf</tissue>
    </source>
</reference>
<evidence type="ECO:0000313" key="2">
    <source>
        <dbReference type="EMBL" id="KAJ6801631.1"/>
    </source>
</evidence>
<accession>A0AAX6ECG2</accession>
<keyword evidence="3" id="KW-1185">Reference proteome</keyword>
<sequence>MELGNWRRMAVLGRTRRSKGGVERSQGNRGGGRVGPRLRPATSKKRVDVPPQSRWLDSDPGGSAAEAWGLTEETEARQGGSGQI</sequence>